<evidence type="ECO:0000313" key="6">
    <source>
        <dbReference type="Proteomes" id="UP001215151"/>
    </source>
</evidence>
<keyword evidence="2" id="KW-0843">Virulence</keyword>
<evidence type="ECO:0000256" key="1">
    <source>
        <dbReference type="ARBA" id="ARBA00022669"/>
    </source>
</evidence>
<name>A0AAD7TI95_9APHY</name>
<keyword evidence="6" id="KW-1185">Reference proteome</keyword>
<dbReference type="CDD" id="cd00118">
    <property type="entry name" value="LysM"/>
    <property type="match status" value="2"/>
</dbReference>
<dbReference type="InterPro" id="IPR018392">
    <property type="entry name" value="LysM"/>
</dbReference>
<dbReference type="PANTHER" id="PTHR34997">
    <property type="entry name" value="AM15"/>
    <property type="match status" value="1"/>
</dbReference>
<organism evidence="5 6">
    <name type="scientific">Trametes cubensis</name>
    <dbReference type="NCBI Taxonomy" id="1111947"/>
    <lineage>
        <taxon>Eukaryota</taxon>
        <taxon>Fungi</taxon>
        <taxon>Dikarya</taxon>
        <taxon>Basidiomycota</taxon>
        <taxon>Agaricomycotina</taxon>
        <taxon>Agaricomycetes</taxon>
        <taxon>Polyporales</taxon>
        <taxon>Polyporaceae</taxon>
        <taxon>Trametes</taxon>
    </lineage>
</organism>
<dbReference type="AlphaFoldDB" id="A0AAD7TI95"/>
<dbReference type="InterPro" id="IPR036779">
    <property type="entry name" value="LysM_dom_sf"/>
</dbReference>
<feature type="signal peptide" evidence="3">
    <location>
        <begin position="1"/>
        <end position="18"/>
    </location>
</feature>
<protein>
    <recommendedName>
        <fullName evidence="4">LysM domain-containing protein</fullName>
    </recommendedName>
</protein>
<feature type="chain" id="PRO_5042156789" description="LysM domain-containing protein" evidence="3">
    <location>
        <begin position="19"/>
        <end position="139"/>
    </location>
</feature>
<dbReference type="Gene3D" id="3.10.350.10">
    <property type="entry name" value="LysM domain"/>
    <property type="match status" value="2"/>
</dbReference>
<feature type="domain" description="LysM" evidence="4">
    <location>
        <begin position="85"/>
        <end position="131"/>
    </location>
</feature>
<dbReference type="Pfam" id="PF01476">
    <property type="entry name" value="LysM"/>
    <property type="match status" value="2"/>
</dbReference>
<feature type="domain" description="LysM" evidence="4">
    <location>
        <begin position="29"/>
        <end position="76"/>
    </location>
</feature>
<dbReference type="PANTHER" id="PTHR34997:SF1">
    <property type="entry name" value="PEPTIDOGLYCAN-BINDING LYSIN DOMAIN"/>
    <property type="match status" value="1"/>
</dbReference>
<dbReference type="PROSITE" id="PS51782">
    <property type="entry name" value="LYSM"/>
    <property type="match status" value="2"/>
</dbReference>
<dbReference type="SMART" id="SM00257">
    <property type="entry name" value="LysM"/>
    <property type="match status" value="2"/>
</dbReference>
<gene>
    <name evidence="5" type="ORF">ONZ51_g12568</name>
</gene>
<reference evidence="5" key="1">
    <citation type="submission" date="2022-11" db="EMBL/GenBank/DDBJ databases">
        <title>Genome Sequence of Cubamyces cubensis.</title>
        <authorList>
            <person name="Buettner E."/>
        </authorList>
    </citation>
    <scope>NUCLEOTIDE SEQUENCE</scope>
    <source>
        <strain evidence="5">MPL-01</strain>
    </source>
</reference>
<dbReference type="EMBL" id="JAPEVG010000805">
    <property type="protein sequence ID" value="KAJ8455217.1"/>
    <property type="molecule type" value="Genomic_DNA"/>
</dbReference>
<sequence>MYACFAFVFATIAVVVSGSAIVPKSQCSRFYTVVSGDTCDGISAKTSTPTFQLQEINADVINGECTNLFVGEVLCLGLTGQDCTDVHVVQSGDSCVDIANDAGTTLSTLLANNPNVNSACTDIYVGEVLCTANHIIGYD</sequence>
<dbReference type="GO" id="GO:0008061">
    <property type="term" value="F:chitin binding"/>
    <property type="evidence" value="ECO:0007669"/>
    <property type="project" value="UniProtKB-KW"/>
</dbReference>
<evidence type="ECO:0000256" key="3">
    <source>
        <dbReference type="SAM" id="SignalP"/>
    </source>
</evidence>
<comment type="caution">
    <text evidence="5">The sequence shown here is derived from an EMBL/GenBank/DDBJ whole genome shotgun (WGS) entry which is preliminary data.</text>
</comment>
<evidence type="ECO:0000256" key="2">
    <source>
        <dbReference type="ARBA" id="ARBA00023026"/>
    </source>
</evidence>
<dbReference type="InterPro" id="IPR052210">
    <property type="entry name" value="LysM1-like"/>
</dbReference>
<proteinExistence type="predicted"/>
<dbReference type="SUPFAM" id="SSF54106">
    <property type="entry name" value="LysM domain"/>
    <property type="match status" value="2"/>
</dbReference>
<evidence type="ECO:0000313" key="5">
    <source>
        <dbReference type="EMBL" id="KAJ8455217.1"/>
    </source>
</evidence>
<accession>A0AAD7TI95</accession>
<dbReference type="Proteomes" id="UP001215151">
    <property type="component" value="Unassembled WGS sequence"/>
</dbReference>
<keyword evidence="1" id="KW-0147">Chitin-binding</keyword>
<evidence type="ECO:0000259" key="4">
    <source>
        <dbReference type="PROSITE" id="PS51782"/>
    </source>
</evidence>
<keyword evidence="3" id="KW-0732">Signal</keyword>